<sequence length="195" mass="22119">MNLSFIAISESKSKDGHIKWLCKCSCGDVSEYIATRVRNNRVNQCKQCAIKASAEKIKTHGMRNSKEYSTWSAMKARCIHVESKDFYRYGGKGIFICSEWVNSFEAFFEHIGSAPSNQHSIDRIDNLKGYEPNNVRWATKTQQQRNKNNSVYVTNGKNVFHINDVATKLGISRGAAHLRLKRGTLNGYSRSSTKD</sequence>
<proteinExistence type="predicted"/>
<gene>
    <name evidence="1" type="ORF">UFOVP188_20</name>
</gene>
<dbReference type="EMBL" id="LR798236">
    <property type="protein sequence ID" value="CAB5212472.1"/>
    <property type="molecule type" value="Genomic_DNA"/>
</dbReference>
<protein>
    <submittedName>
        <fullName evidence="1">Uncharacterized protein</fullName>
    </submittedName>
</protein>
<accession>A0A6J7WF72</accession>
<evidence type="ECO:0000313" key="1">
    <source>
        <dbReference type="EMBL" id="CAB5212472.1"/>
    </source>
</evidence>
<name>A0A6J7WF72_9CAUD</name>
<organism evidence="1">
    <name type="scientific">uncultured Caudovirales phage</name>
    <dbReference type="NCBI Taxonomy" id="2100421"/>
    <lineage>
        <taxon>Viruses</taxon>
        <taxon>Duplodnaviria</taxon>
        <taxon>Heunggongvirae</taxon>
        <taxon>Uroviricota</taxon>
        <taxon>Caudoviricetes</taxon>
        <taxon>Peduoviridae</taxon>
        <taxon>Maltschvirus</taxon>
        <taxon>Maltschvirus maltsch</taxon>
    </lineage>
</organism>
<reference evidence="1" key="1">
    <citation type="submission" date="2020-05" db="EMBL/GenBank/DDBJ databases">
        <authorList>
            <person name="Chiriac C."/>
            <person name="Salcher M."/>
            <person name="Ghai R."/>
            <person name="Kavagutti S V."/>
        </authorList>
    </citation>
    <scope>NUCLEOTIDE SEQUENCE</scope>
</reference>